<accession>A0ACB9EFZ9</accession>
<organism evidence="1 2">
    <name type="scientific">Arctium lappa</name>
    <name type="common">Greater burdock</name>
    <name type="synonym">Lappa major</name>
    <dbReference type="NCBI Taxonomy" id="4217"/>
    <lineage>
        <taxon>Eukaryota</taxon>
        <taxon>Viridiplantae</taxon>
        <taxon>Streptophyta</taxon>
        <taxon>Embryophyta</taxon>
        <taxon>Tracheophyta</taxon>
        <taxon>Spermatophyta</taxon>
        <taxon>Magnoliopsida</taxon>
        <taxon>eudicotyledons</taxon>
        <taxon>Gunneridae</taxon>
        <taxon>Pentapetalae</taxon>
        <taxon>asterids</taxon>
        <taxon>campanulids</taxon>
        <taxon>Asterales</taxon>
        <taxon>Asteraceae</taxon>
        <taxon>Carduoideae</taxon>
        <taxon>Cardueae</taxon>
        <taxon>Arctiinae</taxon>
        <taxon>Arctium</taxon>
    </lineage>
</organism>
<reference evidence="2" key="1">
    <citation type="journal article" date="2022" name="Mol. Ecol. Resour.">
        <title>The genomes of chicory, endive, great burdock and yacon provide insights into Asteraceae palaeo-polyploidization history and plant inulin production.</title>
        <authorList>
            <person name="Fan W."/>
            <person name="Wang S."/>
            <person name="Wang H."/>
            <person name="Wang A."/>
            <person name="Jiang F."/>
            <person name="Liu H."/>
            <person name="Zhao H."/>
            <person name="Xu D."/>
            <person name="Zhang Y."/>
        </authorList>
    </citation>
    <scope>NUCLEOTIDE SEQUENCE [LARGE SCALE GENOMIC DNA]</scope>
    <source>
        <strain evidence="2">cv. Niubang</strain>
    </source>
</reference>
<keyword evidence="2" id="KW-1185">Reference proteome</keyword>
<reference evidence="1 2" key="2">
    <citation type="journal article" date="2022" name="Mol. Ecol. Resour.">
        <title>The genomes of chicory, endive, great burdock and yacon provide insights into Asteraceae paleo-polyploidization history and plant inulin production.</title>
        <authorList>
            <person name="Fan W."/>
            <person name="Wang S."/>
            <person name="Wang H."/>
            <person name="Wang A."/>
            <person name="Jiang F."/>
            <person name="Liu H."/>
            <person name="Zhao H."/>
            <person name="Xu D."/>
            <person name="Zhang Y."/>
        </authorList>
    </citation>
    <scope>NUCLEOTIDE SEQUENCE [LARGE SCALE GENOMIC DNA]</scope>
    <source>
        <strain evidence="2">cv. Niubang</strain>
    </source>
</reference>
<dbReference type="Proteomes" id="UP001055879">
    <property type="component" value="Linkage Group LG02"/>
</dbReference>
<protein>
    <submittedName>
        <fullName evidence="1">Uncharacterized protein</fullName>
    </submittedName>
</protein>
<name>A0ACB9EFZ9_ARCLA</name>
<dbReference type="EMBL" id="CM042048">
    <property type="protein sequence ID" value="KAI3757844.1"/>
    <property type="molecule type" value="Genomic_DNA"/>
</dbReference>
<proteinExistence type="predicted"/>
<gene>
    <name evidence="1" type="ORF">L6452_05387</name>
</gene>
<evidence type="ECO:0000313" key="1">
    <source>
        <dbReference type="EMBL" id="KAI3757844.1"/>
    </source>
</evidence>
<sequence length="109" mass="11869">MFLEFLCQDAVYKRSPCSPPPITEERDPSTAISKNVGASVVELSFRSPQSKEEKSTTQVEGIGGPTKREHSGLVDGTKGEAHKDKGKSVMIAEQEAEEAQKKKETAKYG</sequence>
<evidence type="ECO:0000313" key="2">
    <source>
        <dbReference type="Proteomes" id="UP001055879"/>
    </source>
</evidence>
<comment type="caution">
    <text evidence="1">The sequence shown here is derived from an EMBL/GenBank/DDBJ whole genome shotgun (WGS) entry which is preliminary data.</text>
</comment>